<dbReference type="AlphaFoldDB" id="A0A1A2ZEG4"/>
<comment type="caution">
    <text evidence="4">The sequence shown here is derived from an EMBL/GenBank/DDBJ whole genome shotgun (WGS) entry which is preliminary data.</text>
</comment>
<dbReference type="Pfam" id="PF03459">
    <property type="entry name" value="TOBE"/>
    <property type="match status" value="1"/>
</dbReference>
<proteinExistence type="predicted"/>
<keyword evidence="1 2" id="KW-0500">Molybdenum</keyword>
<evidence type="ECO:0000256" key="2">
    <source>
        <dbReference type="PROSITE-ProRule" id="PRU01213"/>
    </source>
</evidence>
<dbReference type="SUPFAM" id="SSF50331">
    <property type="entry name" value="MOP-like"/>
    <property type="match status" value="1"/>
</dbReference>
<protein>
    <submittedName>
        <fullName evidence="4">MerR family transcriptional regulator</fullName>
    </submittedName>
</protein>
<dbReference type="CDD" id="cd04762">
    <property type="entry name" value="HTH_MerR-trunc"/>
    <property type="match status" value="1"/>
</dbReference>
<dbReference type="InterPro" id="IPR004606">
    <property type="entry name" value="Mop_domain"/>
</dbReference>
<reference evidence="5" key="1">
    <citation type="submission" date="2016-06" db="EMBL/GenBank/DDBJ databases">
        <authorList>
            <person name="Sutton G."/>
            <person name="Brinkac L."/>
            <person name="Sanka R."/>
            <person name="Adams M."/>
            <person name="Lau E."/>
            <person name="Sam S."/>
            <person name="Sreng N."/>
            <person name="Him V."/>
            <person name="Kerleguer A."/>
            <person name="Cheng S."/>
        </authorList>
    </citation>
    <scope>NUCLEOTIDE SEQUENCE [LARGE SCALE GENOMIC DNA]</scope>
    <source>
        <strain evidence="5">E861</strain>
    </source>
</reference>
<dbReference type="InterPro" id="IPR041657">
    <property type="entry name" value="HTH_17"/>
</dbReference>
<dbReference type="InterPro" id="IPR005116">
    <property type="entry name" value="Transp-assoc_OB_typ1"/>
</dbReference>
<dbReference type="InterPro" id="IPR008995">
    <property type="entry name" value="Mo/tungstate-bd_C_term_dom"/>
</dbReference>
<dbReference type="Gene3D" id="2.40.50.100">
    <property type="match status" value="1"/>
</dbReference>
<evidence type="ECO:0000313" key="5">
    <source>
        <dbReference type="Proteomes" id="UP000093592"/>
    </source>
</evidence>
<dbReference type="GO" id="GO:0015689">
    <property type="term" value="P:molybdate ion transport"/>
    <property type="evidence" value="ECO:0007669"/>
    <property type="project" value="InterPro"/>
</dbReference>
<evidence type="ECO:0000256" key="1">
    <source>
        <dbReference type="ARBA" id="ARBA00022505"/>
    </source>
</evidence>
<sequence length="132" mass="14015">MRIREAAELLGVSDDTVRRWIDQGTLSVSHDQSGRKVIAGDVLAEFARTNAPLQPPNPLGVGSSARNRFVGLVTKVETDKVMARVEMQCGPFTVVSLMSAEAARELELEPGSVAVAVVKATTVIVETPGQSA</sequence>
<dbReference type="GO" id="GO:0003677">
    <property type="term" value="F:DNA binding"/>
    <property type="evidence" value="ECO:0007669"/>
    <property type="project" value="InterPro"/>
</dbReference>
<dbReference type="EMBL" id="LZKJ01000080">
    <property type="protein sequence ID" value="OBI48063.1"/>
    <property type="molecule type" value="Genomic_DNA"/>
</dbReference>
<dbReference type="NCBIfam" id="TIGR01764">
    <property type="entry name" value="excise"/>
    <property type="match status" value="1"/>
</dbReference>
<gene>
    <name evidence="4" type="ORF">A5707_18290</name>
</gene>
<accession>A0A1A2ZEG4</accession>
<dbReference type="Gene3D" id="1.10.1660.10">
    <property type="match status" value="1"/>
</dbReference>
<organism evidence="4 5">
    <name type="scientific">Mycobacterium kyorinense</name>
    <dbReference type="NCBI Taxonomy" id="487514"/>
    <lineage>
        <taxon>Bacteria</taxon>
        <taxon>Bacillati</taxon>
        <taxon>Actinomycetota</taxon>
        <taxon>Actinomycetes</taxon>
        <taxon>Mycobacteriales</taxon>
        <taxon>Mycobacteriaceae</taxon>
        <taxon>Mycobacterium</taxon>
    </lineage>
</organism>
<dbReference type="Pfam" id="PF12728">
    <property type="entry name" value="HTH_17"/>
    <property type="match status" value="1"/>
</dbReference>
<evidence type="ECO:0000313" key="4">
    <source>
        <dbReference type="EMBL" id="OBI48063.1"/>
    </source>
</evidence>
<name>A0A1A2ZEG4_9MYCO</name>
<dbReference type="Proteomes" id="UP000093592">
    <property type="component" value="Unassembled WGS sequence"/>
</dbReference>
<feature type="domain" description="Mop" evidence="3">
    <location>
        <begin position="62"/>
        <end position="127"/>
    </location>
</feature>
<evidence type="ECO:0000259" key="3">
    <source>
        <dbReference type="PROSITE" id="PS51866"/>
    </source>
</evidence>
<dbReference type="InterPro" id="IPR010093">
    <property type="entry name" value="SinI_DNA-bd"/>
</dbReference>
<dbReference type="PROSITE" id="PS51866">
    <property type="entry name" value="MOP"/>
    <property type="match status" value="1"/>
</dbReference>